<protein>
    <submittedName>
        <fullName evidence="1">Aldose 1-epimerase family protein</fullName>
    </submittedName>
</protein>
<keyword evidence="2" id="KW-1185">Reference proteome</keyword>
<dbReference type="InterPro" id="IPR037481">
    <property type="entry name" value="LacX"/>
</dbReference>
<reference evidence="1 2" key="1">
    <citation type="journal article" date="2017" name="Genome Announc.">
        <title>Draft Genome Sequence of Romboutsia weinsteinii sp. nov. Strain CCRI-19649(T) Isolated from Surface Water.</title>
        <authorList>
            <person name="Maheux A.F."/>
            <person name="Boudreau D.K."/>
            <person name="Berube E."/>
            <person name="Boissinot M."/>
            <person name="Cantin P."/>
            <person name="Raymond F."/>
            <person name="Corbeil J."/>
            <person name="Omar R.F."/>
            <person name="Bergeron M.G."/>
        </authorList>
    </citation>
    <scope>NUCLEOTIDE SEQUENCE [LARGE SCALE GENOMIC DNA]</scope>
    <source>
        <strain evidence="1 2">CCRI-19649</strain>
    </source>
</reference>
<dbReference type="OrthoDB" id="9795355at2"/>
<name>A0A371J0C2_9FIRM</name>
<dbReference type="GO" id="GO:0030246">
    <property type="term" value="F:carbohydrate binding"/>
    <property type="evidence" value="ECO:0007669"/>
    <property type="project" value="InterPro"/>
</dbReference>
<dbReference type="CDD" id="cd09024">
    <property type="entry name" value="Aldose_epim_lacX"/>
    <property type="match status" value="1"/>
</dbReference>
<dbReference type="Proteomes" id="UP000215694">
    <property type="component" value="Unassembled WGS sequence"/>
</dbReference>
<dbReference type="InterPro" id="IPR011013">
    <property type="entry name" value="Gal_mutarotase_sf_dom"/>
</dbReference>
<dbReference type="Pfam" id="PF01263">
    <property type="entry name" value="Aldose_epim"/>
    <property type="match status" value="1"/>
</dbReference>
<proteinExistence type="predicted"/>
<dbReference type="GO" id="GO:0016853">
    <property type="term" value="F:isomerase activity"/>
    <property type="evidence" value="ECO:0007669"/>
    <property type="project" value="InterPro"/>
</dbReference>
<dbReference type="AlphaFoldDB" id="A0A371J0C2"/>
<comment type="caution">
    <text evidence="1">The sequence shown here is derived from an EMBL/GenBank/DDBJ whole genome shotgun (WGS) entry which is preliminary data.</text>
</comment>
<evidence type="ECO:0000313" key="2">
    <source>
        <dbReference type="Proteomes" id="UP000215694"/>
    </source>
</evidence>
<dbReference type="PANTHER" id="PTHR11122">
    <property type="entry name" value="APOSPORY-ASSOCIATED PROTEIN C-RELATED"/>
    <property type="match status" value="1"/>
</dbReference>
<dbReference type="PANTHER" id="PTHR11122:SF13">
    <property type="entry name" value="GLUCOSE-6-PHOSPHATE 1-EPIMERASE"/>
    <property type="match status" value="1"/>
</dbReference>
<dbReference type="EMBL" id="NOJY02000035">
    <property type="protein sequence ID" value="RDY26118.1"/>
    <property type="molecule type" value="Genomic_DNA"/>
</dbReference>
<evidence type="ECO:0000313" key="1">
    <source>
        <dbReference type="EMBL" id="RDY26118.1"/>
    </source>
</evidence>
<gene>
    <name evidence="1" type="ORF">CHL78_015045</name>
</gene>
<dbReference type="InterPro" id="IPR008183">
    <property type="entry name" value="Aldose_1/G6P_1-epimerase"/>
</dbReference>
<dbReference type="GO" id="GO:0005975">
    <property type="term" value="P:carbohydrate metabolic process"/>
    <property type="evidence" value="ECO:0007669"/>
    <property type="project" value="InterPro"/>
</dbReference>
<dbReference type="SUPFAM" id="SSF74650">
    <property type="entry name" value="Galactose mutarotase-like"/>
    <property type="match status" value="1"/>
</dbReference>
<sequence>MHILQNEHLIIESKNSGAELTRIFCKKQNKEILWSGDSKYWGRQSPILFPIVGKLKDNTTIIEDCTYTMGQHGFARDLDFELIQVDNNSVSYRLVSSETTHSLYPYDFELLIKYTLIDSEVRIDWNVVNKDSKEMYFSIGAHPAFNIDNSLSDYYLEFKSRDNISQITLNGPYSDKDFVLEKLNTLLLNPDLFANDALIYTNIDEITIKNNKDESFVNVNFTDFPLVGIWTPYYKDSNSTAPFLCIEPWYGLADSVDSDGQYKNKKYINTLDPSECFSVSYSISVG</sequence>
<organism evidence="1 2">
    <name type="scientific">Romboutsia weinsteinii</name>
    <dbReference type="NCBI Taxonomy" id="2020949"/>
    <lineage>
        <taxon>Bacteria</taxon>
        <taxon>Bacillati</taxon>
        <taxon>Bacillota</taxon>
        <taxon>Clostridia</taxon>
        <taxon>Peptostreptococcales</taxon>
        <taxon>Peptostreptococcaceae</taxon>
        <taxon>Romboutsia</taxon>
    </lineage>
</organism>
<dbReference type="Gene3D" id="2.70.98.10">
    <property type="match status" value="1"/>
</dbReference>
<dbReference type="InterPro" id="IPR014718">
    <property type="entry name" value="GH-type_carb-bd"/>
</dbReference>
<accession>A0A371J0C2</accession>
<dbReference type="RefSeq" id="WP_094366894.1">
    <property type="nucleotide sequence ID" value="NZ_NOJY02000035.1"/>
</dbReference>